<name>A0A366DSK1_9NOCA</name>
<dbReference type="STRING" id="1210090.GCA_001613185_03601"/>
<organism evidence="1 2">
    <name type="scientific">Nocardia puris</name>
    <dbReference type="NCBI Taxonomy" id="208602"/>
    <lineage>
        <taxon>Bacteria</taxon>
        <taxon>Bacillati</taxon>
        <taxon>Actinomycetota</taxon>
        <taxon>Actinomycetes</taxon>
        <taxon>Mycobacteriales</taxon>
        <taxon>Nocardiaceae</taxon>
        <taxon>Nocardia</taxon>
    </lineage>
</organism>
<reference evidence="1 2" key="1">
    <citation type="submission" date="2018-06" db="EMBL/GenBank/DDBJ databases">
        <title>Genomic Encyclopedia of Type Strains, Phase IV (KMG-IV): sequencing the most valuable type-strain genomes for metagenomic binning, comparative biology and taxonomic classification.</title>
        <authorList>
            <person name="Goeker M."/>
        </authorList>
    </citation>
    <scope>NUCLEOTIDE SEQUENCE [LARGE SCALE GENOMIC DNA]</scope>
    <source>
        <strain evidence="1 2">DSM 44599</strain>
    </source>
</reference>
<accession>A0A366DSK1</accession>
<dbReference type="AlphaFoldDB" id="A0A366DSK1"/>
<proteinExistence type="predicted"/>
<dbReference type="Proteomes" id="UP000252586">
    <property type="component" value="Unassembled WGS sequence"/>
</dbReference>
<dbReference type="EMBL" id="QNRE01000003">
    <property type="protein sequence ID" value="RBO92469.1"/>
    <property type="molecule type" value="Genomic_DNA"/>
</dbReference>
<evidence type="ECO:0000313" key="2">
    <source>
        <dbReference type="Proteomes" id="UP000252586"/>
    </source>
</evidence>
<dbReference type="RefSeq" id="WP_067510111.1">
    <property type="nucleotide sequence ID" value="NZ_QNRE01000003.1"/>
</dbReference>
<protein>
    <submittedName>
        <fullName evidence="1">Ribbon-helix-helix CopG family protein</fullName>
    </submittedName>
</protein>
<comment type="caution">
    <text evidence="1">The sequence shown here is derived from an EMBL/GenBank/DDBJ whole genome shotgun (WGS) entry which is preliminary data.</text>
</comment>
<dbReference type="GO" id="GO:0006355">
    <property type="term" value="P:regulation of DNA-templated transcription"/>
    <property type="evidence" value="ECO:0007669"/>
    <property type="project" value="InterPro"/>
</dbReference>
<gene>
    <name evidence="1" type="ORF">DFR74_103112</name>
</gene>
<sequence length="91" mass="10026">MPLERTTVYAEAEDLAVIKDAAARTDVSEAEIIRDAIHSAAMRVRRRNEPLRLRRFATGDPTLAHRVDEILAENGREQCPIPDGSSEAGDA</sequence>
<dbReference type="CDD" id="cd21631">
    <property type="entry name" value="RHH_CopG_NikR-like"/>
    <property type="match status" value="1"/>
</dbReference>
<evidence type="ECO:0000313" key="1">
    <source>
        <dbReference type="EMBL" id="RBO92469.1"/>
    </source>
</evidence>
<keyword evidence="2" id="KW-1185">Reference proteome</keyword>